<dbReference type="Proteomes" id="UP000255505">
    <property type="component" value="Plasmid III"/>
</dbReference>
<sequence length="63" mass="7242">MQADDPNRRRFDSGTSDYSGEQHWRVANMGDANWPARSELGDFGVILAFSRKYWKVPGTYLCN</sequence>
<evidence type="ECO:0000313" key="1">
    <source>
        <dbReference type="EMBL" id="SPK77763.1"/>
    </source>
</evidence>
<organism evidence="1 2">
    <name type="scientific">Cupriavidus taiwanensis</name>
    <dbReference type="NCBI Taxonomy" id="164546"/>
    <lineage>
        <taxon>Bacteria</taxon>
        <taxon>Pseudomonadati</taxon>
        <taxon>Pseudomonadota</taxon>
        <taxon>Betaproteobacteria</taxon>
        <taxon>Burkholderiales</taxon>
        <taxon>Burkholderiaceae</taxon>
        <taxon>Cupriavidus</taxon>
    </lineage>
</organism>
<keyword evidence="1" id="KW-0614">Plasmid</keyword>
<accession>A0A375ISV2</accession>
<gene>
    <name evidence="1" type="ORF">CT19425_P70103</name>
</gene>
<dbReference type="EMBL" id="LT991978">
    <property type="protein sequence ID" value="SPK77763.1"/>
    <property type="molecule type" value="Genomic_DNA"/>
</dbReference>
<evidence type="ECO:0000313" key="2">
    <source>
        <dbReference type="Proteomes" id="UP000255505"/>
    </source>
</evidence>
<dbReference type="AlphaFoldDB" id="A0A375ISV2"/>
<proteinExistence type="predicted"/>
<protein>
    <submittedName>
        <fullName evidence="1">Uncharacterized protein</fullName>
    </submittedName>
</protein>
<geneLocation type="plasmid" evidence="1">
    <name>III</name>
</geneLocation>
<reference evidence="1 2" key="1">
    <citation type="submission" date="2018-01" db="EMBL/GenBank/DDBJ databases">
        <authorList>
            <person name="Gaut B.S."/>
            <person name="Morton B.R."/>
            <person name="Clegg M.T."/>
            <person name="Duvall M.R."/>
        </authorList>
    </citation>
    <scope>NUCLEOTIDE SEQUENCE [LARGE SCALE GENOMIC DNA]</scope>
    <source>
        <strain evidence="1">Cupriavidus taiwanensis LMG 19425</strain>
        <plasmid evidence="2">Plasmid iii</plasmid>
    </source>
</reference>
<name>A0A375ISV2_9BURK</name>